<proteinExistence type="predicted"/>
<protein>
    <submittedName>
        <fullName evidence="1">Uncharacterized protein</fullName>
    </submittedName>
</protein>
<reference evidence="2" key="1">
    <citation type="submission" date="2006-09" db="EMBL/GenBank/DDBJ databases">
        <title>Annotation of Plasmodium falciparum Dd2.</title>
        <authorList>
            <consortium name="The Broad Institute Genome Sequencing Platform"/>
            <person name="Volkman S.K."/>
            <person name="Neafsey D.E."/>
            <person name="Dash A.P."/>
            <person name="Chitnis C.E."/>
            <person name="Hartl D.L."/>
            <person name="Young S.K."/>
            <person name="Zeng Q."/>
            <person name="Koehrsen M."/>
            <person name="Alvarado L."/>
            <person name="Berlin A."/>
            <person name="Borenstein D."/>
            <person name="Chapman S.B."/>
            <person name="Chen Z."/>
            <person name="Engels R."/>
            <person name="Freedman E."/>
            <person name="Gellesch M."/>
            <person name="Goldberg J."/>
            <person name="Griggs A."/>
            <person name="Gujja S."/>
            <person name="Heilman E.R."/>
            <person name="Heiman D.I."/>
            <person name="Howarth C."/>
            <person name="Jen D."/>
            <person name="Larson L."/>
            <person name="Mehta T."/>
            <person name="Neiman D."/>
            <person name="Park D."/>
            <person name="Pearson M."/>
            <person name="Roberts A."/>
            <person name="Saif S."/>
            <person name="Shea T."/>
            <person name="Shenoy N."/>
            <person name="Sisk P."/>
            <person name="Stolte C."/>
            <person name="Sykes S."/>
            <person name="Walk T."/>
            <person name="White J."/>
            <person name="Yandava C."/>
            <person name="Haas B."/>
            <person name="Henn M.R."/>
            <person name="Nusbaum C."/>
            <person name="Birren B."/>
        </authorList>
    </citation>
    <scope>NUCLEOTIDE SEQUENCE [LARGE SCALE GENOMIC DNA]</scope>
</reference>
<accession>A0A0L7M0X3</accession>
<name>A0A0L7M0X3_PLAF4</name>
<dbReference type="EMBL" id="DS016323">
    <property type="protein sequence ID" value="KOB86576.1"/>
    <property type="molecule type" value="Genomic_DNA"/>
</dbReference>
<sequence>MNYDINHTMNYDVNNTMNYNIHNPGLHDINNPMNYQMHNTNISNINHPINYLMKIPLDYPRIPNNNINQLHANNSHINNSIYFPNNNKSYITMALITFHVVI</sequence>
<dbReference type="KEGG" id="pfd:PFDG_02244"/>
<dbReference type="AlphaFoldDB" id="A0A0L7M0X3"/>
<dbReference type="Proteomes" id="UP000054282">
    <property type="component" value="Unassembled WGS sequence"/>
</dbReference>
<evidence type="ECO:0000313" key="2">
    <source>
        <dbReference type="Proteomes" id="UP000054282"/>
    </source>
</evidence>
<organism evidence="1 2">
    <name type="scientific">Plasmodium falciparum (isolate Dd2)</name>
    <dbReference type="NCBI Taxonomy" id="57267"/>
    <lineage>
        <taxon>Eukaryota</taxon>
        <taxon>Sar</taxon>
        <taxon>Alveolata</taxon>
        <taxon>Apicomplexa</taxon>
        <taxon>Aconoidasida</taxon>
        <taxon>Haemosporida</taxon>
        <taxon>Plasmodiidae</taxon>
        <taxon>Plasmodium</taxon>
        <taxon>Plasmodium (Laverania)</taxon>
    </lineage>
</organism>
<reference evidence="2" key="2">
    <citation type="submission" date="2006-09" db="EMBL/GenBank/DDBJ databases">
        <title>The genome sequence of Plasmodium falciparum Dd2.</title>
        <authorList>
            <consortium name="The Broad Institute Genome Sequencing Platform"/>
            <person name="Birren B."/>
            <person name="Lander E."/>
            <person name="Galagan J."/>
            <person name="Nusbaum C."/>
            <person name="Devon K."/>
            <person name="Henn M."/>
            <person name="Jaffe D."/>
            <person name="Butler J."/>
            <person name="Alvarez P."/>
            <person name="Gnerre S."/>
            <person name="Grabherr M."/>
            <person name="Kleber M."/>
            <person name="Mauceli E."/>
            <person name="Brockman W."/>
            <person name="MacCallum I.A."/>
            <person name="Rounsley S."/>
            <person name="Young S."/>
            <person name="LaButti K."/>
            <person name="Pushparaj V."/>
            <person name="DeCaprio D."/>
            <person name="Crawford M."/>
            <person name="Koehrsen M."/>
            <person name="Engels R."/>
            <person name="Montgomery P."/>
            <person name="Pearson M."/>
            <person name="Howarth C."/>
            <person name="Larson L."/>
            <person name="Luoma S."/>
            <person name="White J."/>
            <person name="Kodira C."/>
            <person name="Zeng Q."/>
            <person name="O'Leary S."/>
            <person name="Yandava C."/>
            <person name="Alvarado L."/>
            <person name="Wirth D."/>
            <person name="Volkman S."/>
            <person name="Hartl D."/>
        </authorList>
    </citation>
    <scope>NUCLEOTIDE SEQUENCE [LARGE SCALE GENOMIC DNA]</scope>
</reference>
<gene>
    <name evidence="1" type="ORF">PFDG_02244</name>
</gene>
<evidence type="ECO:0000313" key="1">
    <source>
        <dbReference type="EMBL" id="KOB86576.1"/>
    </source>
</evidence>